<dbReference type="Proteomes" id="UP000006250">
    <property type="component" value="Unassembled WGS sequence"/>
</dbReference>
<proteinExistence type="predicted"/>
<name>E1K0N9_SOLFR</name>
<keyword evidence="2" id="KW-1185">Reference proteome</keyword>
<reference evidence="1 2" key="1">
    <citation type="submission" date="2010-08" db="EMBL/GenBank/DDBJ databases">
        <title>The draft genome of Desulfovibrio fructosovorans JJ.</title>
        <authorList>
            <consortium name="US DOE Joint Genome Institute (JGI-PGF)"/>
            <person name="Lucas S."/>
            <person name="Copeland A."/>
            <person name="Lapidus A."/>
            <person name="Cheng J.-F."/>
            <person name="Bruce D."/>
            <person name="Goodwin L."/>
            <person name="Pitluck S."/>
            <person name="Land M.L."/>
            <person name="Hauser L."/>
            <person name="Chang Y.-J."/>
            <person name="Jeffries C."/>
            <person name="Wall J.D."/>
            <person name="Stahl D.A."/>
            <person name="Arkin A.P."/>
            <person name="Dehal P."/>
            <person name="Stolyar S.M."/>
            <person name="Hazen T.C."/>
            <person name="Woyke T.J."/>
        </authorList>
    </citation>
    <scope>NUCLEOTIDE SEQUENCE [LARGE SCALE GENOMIC DNA]</scope>
    <source>
        <strain evidence="1 2">JJ</strain>
    </source>
</reference>
<comment type="caution">
    <text evidence="1">The sequence shown here is derived from an EMBL/GenBank/DDBJ whole genome shotgun (WGS) entry which is preliminary data.</text>
</comment>
<dbReference type="EMBL" id="AECZ01000032">
    <property type="protein sequence ID" value="EFL49803.1"/>
    <property type="molecule type" value="Genomic_DNA"/>
</dbReference>
<dbReference type="OrthoDB" id="5456643at2"/>
<protein>
    <submittedName>
        <fullName evidence="1">Uncharacterized protein</fullName>
    </submittedName>
</protein>
<evidence type="ECO:0000313" key="1">
    <source>
        <dbReference type="EMBL" id="EFL49803.1"/>
    </source>
</evidence>
<accession>E1K0N9</accession>
<dbReference type="AlphaFoldDB" id="E1K0N9"/>
<dbReference type="eggNOG" id="ENOG50302RY">
    <property type="taxonomic scope" value="Bacteria"/>
</dbReference>
<gene>
    <name evidence="1" type="ORF">DesfrDRAFT_3439</name>
</gene>
<evidence type="ECO:0000313" key="2">
    <source>
        <dbReference type="Proteomes" id="UP000006250"/>
    </source>
</evidence>
<organism evidence="1 2">
    <name type="scientific">Solidesulfovibrio fructosivorans JJ]</name>
    <dbReference type="NCBI Taxonomy" id="596151"/>
    <lineage>
        <taxon>Bacteria</taxon>
        <taxon>Pseudomonadati</taxon>
        <taxon>Thermodesulfobacteriota</taxon>
        <taxon>Desulfovibrionia</taxon>
        <taxon>Desulfovibrionales</taxon>
        <taxon>Desulfovibrionaceae</taxon>
        <taxon>Solidesulfovibrio</taxon>
    </lineage>
</organism>
<sequence>MATTSVSTSDVVNWAYQYSLACAKLTSAQSAASSSSNRRADIATAQADFNNTMISLLPTDVQSSVQVQYMQAYTSYNTAMASTTSEAGRQAAMASLYDTLSGITLPTASNATINISNAMANIASMASNAGTAWLAAVASGANIMNTQAASYTESLKTMLSNAGMDTSGITSPTISTQAASTFAAASAAAATGGTSGAILNAALVGYILANDTS</sequence>
<dbReference type="RefSeq" id="WP_005995975.1">
    <property type="nucleotide sequence ID" value="NZ_AECZ01000032.1"/>
</dbReference>